<organism evidence="1 2">
    <name type="scientific">Letharia lupina</name>
    <dbReference type="NCBI Taxonomy" id="560253"/>
    <lineage>
        <taxon>Eukaryota</taxon>
        <taxon>Fungi</taxon>
        <taxon>Dikarya</taxon>
        <taxon>Ascomycota</taxon>
        <taxon>Pezizomycotina</taxon>
        <taxon>Lecanoromycetes</taxon>
        <taxon>OSLEUM clade</taxon>
        <taxon>Lecanoromycetidae</taxon>
        <taxon>Lecanorales</taxon>
        <taxon>Lecanorineae</taxon>
        <taxon>Parmeliaceae</taxon>
        <taxon>Letharia</taxon>
    </lineage>
</organism>
<evidence type="ECO:0008006" key="3">
    <source>
        <dbReference type="Google" id="ProtNLM"/>
    </source>
</evidence>
<dbReference type="RefSeq" id="XP_037149222.1">
    <property type="nucleotide sequence ID" value="XM_037294534.1"/>
</dbReference>
<sequence>MPDLLTLPEELLCKISGFVHPQTVIEWACTCKVLSRCSLQALKTHKQRRSELRVVHDRNPITVPSLLRDSLSEPEILWYVRSLDIWDLRENFEEWMSPDFVEENPHVELDDWNAKESLTWPGEYHDPSHLDTTFYTDEELERYRTMLSKMLHLREPLVDKWMERLRSGSDEPQKVLLMAMSPRLSQATFVNEDDSWQAGEKSHPFRLLASSLRALAPLPCPEWPCFQNLKIVFVGQYTTLRHSFDAYHPHSRVIAPLFLLPAIEELHLNLLLGEENDAESDLENDEEDGKDSVPYVWEWEIGRSSCQKLAFDCCELATETIASFIGATHSLRSLNGVISDDEIISALLEHSKHSLETVNFDQQNLLPTPDAVPQQSLQTFQKLASIALSTTQLVDISTYKPSQIEYTVDHGIDMEKSAFGTTDWVDLLTFLPPTLQTLKIYQKRTRLFGHEIESLMDHLVALVKAKRSPSNGAFGALTEICLANLLVKSANPRRVYEPNGLDPWLGALKRVCEEAEVKIHTKARTTWIEGSSGDSYPCSSCRLDEMGQS</sequence>
<dbReference type="GeneID" id="59332023"/>
<protein>
    <recommendedName>
        <fullName evidence="3">F-box domain-containing protein</fullName>
    </recommendedName>
</protein>
<keyword evidence="2" id="KW-1185">Reference proteome</keyword>
<dbReference type="EMBL" id="JACCJB010000018">
    <property type="protein sequence ID" value="KAF6219787.1"/>
    <property type="molecule type" value="Genomic_DNA"/>
</dbReference>
<gene>
    <name evidence="1" type="ORF">HO133_003612</name>
</gene>
<accession>A0A8H6F918</accession>
<evidence type="ECO:0000313" key="2">
    <source>
        <dbReference type="Proteomes" id="UP000593566"/>
    </source>
</evidence>
<proteinExistence type="predicted"/>
<dbReference type="AlphaFoldDB" id="A0A8H6F918"/>
<name>A0A8H6F918_9LECA</name>
<dbReference type="Proteomes" id="UP000593566">
    <property type="component" value="Unassembled WGS sequence"/>
</dbReference>
<reference evidence="1 2" key="1">
    <citation type="journal article" date="2020" name="Genomics">
        <title>Complete, high-quality genomes from long-read metagenomic sequencing of two wolf lichen thalli reveals enigmatic genome architecture.</title>
        <authorList>
            <person name="McKenzie S.K."/>
            <person name="Walston R.F."/>
            <person name="Allen J.L."/>
        </authorList>
    </citation>
    <scope>NUCLEOTIDE SEQUENCE [LARGE SCALE GENOMIC DNA]</scope>
    <source>
        <strain evidence="1">WasteWater1</strain>
    </source>
</reference>
<evidence type="ECO:0000313" key="1">
    <source>
        <dbReference type="EMBL" id="KAF6219787.1"/>
    </source>
</evidence>
<comment type="caution">
    <text evidence="1">The sequence shown here is derived from an EMBL/GenBank/DDBJ whole genome shotgun (WGS) entry which is preliminary data.</text>
</comment>